<evidence type="ECO:0000313" key="2">
    <source>
        <dbReference type="Proteomes" id="UP000070121"/>
    </source>
</evidence>
<dbReference type="OrthoDB" id="3468019at2759"/>
<gene>
    <name evidence="1" type="ORF">CSAL01_06106</name>
</gene>
<proteinExistence type="predicted"/>
<dbReference type="AlphaFoldDB" id="A0A135VA67"/>
<organism evidence="1 2">
    <name type="scientific">Colletotrichum salicis</name>
    <dbReference type="NCBI Taxonomy" id="1209931"/>
    <lineage>
        <taxon>Eukaryota</taxon>
        <taxon>Fungi</taxon>
        <taxon>Dikarya</taxon>
        <taxon>Ascomycota</taxon>
        <taxon>Pezizomycotina</taxon>
        <taxon>Sordariomycetes</taxon>
        <taxon>Hypocreomycetidae</taxon>
        <taxon>Glomerellales</taxon>
        <taxon>Glomerellaceae</taxon>
        <taxon>Colletotrichum</taxon>
        <taxon>Colletotrichum acutatum species complex</taxon>
    </lineage>
</organism>
<dbReference type="Proteomes" id="UP000070121">
    <property type="component" value="Unassembled WGS sequence"/>
</dbReference>
<name>A0A135VA67_9PEZI</name>
<keyword evidence="2" id="KW-1185">Reference proteome</keyword>
<protein>
    <submittedName>
        <fullName evidence="1">Uncharacterized protein</fullName>
    </submittedName>
</protein>
<comment type="caution">
    <text evidence="1">The sequence shown here is derived from an EMBL/GenBank/DDBJ whole genome shotgun (WGS) entry which is preliminary data.</text>
</comment>
<dbReference type="EMBL" id="JFFI01000046">
    <property type="protein sequence ID" value="KXH69574.1"/>
    <property type="molecule type" value="Genomic_DNA"/>
</dbReference>
<evidence type="ECO:0000313" key="1">
    <source>
        <dbReference type="EMBL" id="KXH69574.1"/>
    </source>
</evidence>
<accession>A0A135VA67</accession>
<sequence length="121" mass="13254">MSYVTNATAWLSDSINSQTKSLIAAFYELADSKEEDTGHRLSTEVFSNEATFISPSGTFSKTELVLLGSVHKEFINKKSLDSPFAAHIVIGSSTQALAEPRIDFTEVFSDKSRLAEVMSAR</sequence>
<reference evidence="1 2" key="1">
    <citation type="submission" date="2014-02" db="EMBL/GenBank/DDBJ databases">
        <title>The genome sequence of Colletotrichum salicis CBS 607.94.</title>
        <authorList>
            <person name="Baroncelli R."/>
            <person name="Thon M.R."/>
        </authorList>
    </citation>
    <scope>NUCLEOTIDE SEQUENCE [LARGE SCALE GENOMIC DNA]</scope>
    <source>
        <strain evidence="1 2">CBS 607.94</strain>
    </source>
</reference>